<name>A0ABW6PSD8_9NOCA</name>
<evidence type="ECO:0000313" key="1">
    <source>
        <dbReference type="EMBL" id="MFF0545143.1"/>
    </source>
</evidence>
<organism evidence="1 2">
    <name type="scientific">Nocardia thailandica</name>
    <dbReference type="NCBI Taxonomy" id="257275"/>
    <lineage>
        <taxon>Bacteria</taxon>
        <taxon>Bacillati</taxon>
        <taxon>Actinomycetota</taxon>
        <taxon>Actinomycetes</taxon>
        <taxon>Mycobacteriales</taxon>
        <taxon>Nocardiaceae</taxon>
        <taxon>Nocardia</taxon>
    </lineage>
</organism>
<dbReference type="Pfam" id="PF00378">
    <property type="entry name" value="ECH_1"/>
    <property type="match status" value="1"/>
</dbReference>
<dbReference type="Gene3D" id="3.90.226.10">
    <property type="entry name" value="2-enoyl-CoA Hydratase, Chain A, domain 1"/>
    <property type="match status" value="1"/>
</dbReference>
<dbReference type="PANTHER" id="PTHR11941">
    <property type="entry name" value="ENOYL-COA HYDRATASE-RELATED"/>
    <property type="match status" value="1"/>
</dbReference>
<comment type="caution">
    <text evidence="1">The sequence shown here is derived from an EMBL/GenBank/DDBJ whole genome shotgun (WGS) entry which is preliminary data.</text>
</comment>
<protein>
    <submittedName>
        <fullName evidence="1">Enoyl-CoA hydratase-related protein</fullName>
    </submittedName>
</protein>
<dbReference type="CDD" id="cd06558">
    <property type="entry name" value="crotonase-like"/>
    <property type="match status" value="1"/>
</dbReference>
<dbReference type="PANTHER" id="PTHR11941:SF75">
    <property type="entry name" value="ENOYL-COA HYDRATASE_ISOMERASE FAMILY PROTEIN"/>
    <property type="match status" value="1"/>
</dbReference>
<dbReference type="InterPro" id="IPR029045">
    <property type="entry name" value="ClpP/crotonase-like_dom_sf"/>
</dbReference>
<keyword evidence="2" id="KW-1185">Reference proteome</keyword>
<gene>
    <name evidence="1" type="ORF">ACFYTF_20125</name>
</gene>
<dbReference type="RefSeq" id="WP_387701631.1">
    <property type="nucleotide sequence ID" value="NZ_JBIAMX010000012.1"/>
</dbReference>
<proteinExistence type="predicted"/>
<dbReference type="EMBL" id="JBIAMX010000012">
    <property type="protein sequence ID" value="MFF0545143.1"/>
    <property type="molecule type" value="Genomic_DNA"/>
</dbReference>
<evidence type="ECO:0000313" key="2">
    <source>
        <dbReference type="Proteomes" id="UP001601444"/>
    </source>
</evidence>
<dbReference type="InterPro" id="IPR001753">
    <property type="entry name" value="Enoyl-CoA_hydra/iso"/>
</dbReference>
<accession>A0ABW6PSD8</accession>
<reference evidence="1 2" key="1">
    <citation type="submission" date="2024-10" db="EMBL/GenBank/DDBJ databases">
        <title>The Natural Products Discovery Center: Release of the First 8490 Sequenced Strains for Exploring Actinobacteria Biosynthetic Diversity.</title>
        <authorList>
            <person name="Kalkreuter E."/>
            <person name="Kautsar S.A."/>
            <person name="Yang D."/>
            <person name="Bader C.D."/>
            <person name="Teijaro C.N."/>
            <person name="Fluegel L."/>
            <person name="Davis C.M."/>
            <person name="Simpson J.R."/>
            <person name="Lauterbach L."/>
            <person name="Steele A.D."/>
            <person name="Gui C."/>
            <person name="Meng S."/>
            <person name="Li G."/>
            <person name="Viehrig K."/>
            <person name="Ye F."/>
            <person name="Su P."/>
            <person name="Kiefer A.F."/>
            <person name="Nichols A."/>
            <person name="Cepeda A.J."/>
            <person name="Yan W."/>
            <person name="Fan B."/>
            <person name="Jiang Y."/>
            <person name="Adhikari A."/>
            <person name="Zheng C.-J."/>
            <person name="Schuster L."/>
            <person name="Cowan T.M."/>
            <person name="Smanski M.J."/>
            <person name="Chevrette M.G."/>
            <person name="De Carvalho L.P.S."/>
            <person name="Shen B."/>
        </authorList>
    </citation>
    <scope>NUCLEOTIDE SEQUENCE [LARGE SCALE GENOMIC DNA]</scope>
    <source>
        <strain evidence="1 2">NPDC004045</strain>
    </source>
</reference>
<dbReference type="Proteomes" id="UP001601444">
    <property type="component" value="Unassembled WGS sequence"/>
</dbReference>
<dbReference type="SUPFAM" id="SSF52096">
    <property type="entry name" value="ClpP/crotonase"/>
    <property type="match status" value="1"/>
</dbReference>
<sequence length="218" mass="22890">MPTLSFHDKIAVLDLGDTENRFSPEFLAELHAHLDAAVEQQAHGLITRAGGKFFSNGLDLDWLSANGDRAGWYVEQVHALFGRVLTLPMPTAAAIGGHAFGAGAMLAIAHDYRVMRADRGFFCFPEADIRIPFTNGMAALIQSKVPPRTAVLAMTTGKRFGGTEAAAADLVDAAVAEDAVFDAAVAAVAPAGGKDQPTITAIKSVMFDAVLSALRGPA</sequence>